<protein>
    <recommendedName>
        <fullName evidence="3">Radical SAM protein</fullName>
    </recommendedName>
</protein>
<evidence type="ECO:0000313" key="1">
    <source>
        <dbReference type="EMBL" id="MBI2877691.1"/>
    </source>
</evidence>
<dbReference type="AlphaFoldDB" id="A0A932CQK7"/>
<evidence type="ECO:0008006" key="3">
    <source>
        <dbReference type="Google" id="ProtNLM"/>
    </source>
</evidence>
<dbReference type="InterPro" id="IPR058240">
    <property type="entry name" value="rSAM_sf"/>
</dbReference>
<dbReference type="SUPFAM" id="SSF102114">
    <property type="entry name" value="Radical SAM enzymes"/>
    <property type="match status" value="1"/>
</dbReference>
<organism evidence="1 2">
    <name type="scientific">Tectimicrobiota bacterium</name>
    <dbReference type="NCBI Taxonomy" id="2528274"/>
    <lineage>
        <taxon>Bacteria</taxon>
        <taxon>Pseudomonadati</taxon>
        <taxon>Nitrospinota/Tectimicrobiota group</taxon>
        <taxon>Candidatus Tectimicrobiota</taxon>
    </lineage>
</organism>
<sequence>MNLARELEIKTDLLIEGMRIEEPALEGVGTRYKENINWLFDYNFIQLSPGLQIPGDLILPRGTYIQVRINPKSPYLVRKEDDTLVLEKYGHLVSPLRWCDRPEYYNQRSSDGVEMRKIIYLRGDCCLAVCHSLYCANWEDGLQCRFCNMNAAHQGNVEGLPTFKKAEQVGEVAAAAYQEGIDFHLVLSGGSLPGTKVADQTRALIEATQRHTGLERIHGCADVAPSRDLKDVERIHATGIPVIGYNIEVWNPHMFEVICPGKSRNIGRENYLRALECAVPLYGRGNVFTVFVLGLEDKDTTLEGVQYFAERGVFPALAPWIPMVGSKLEGHRPPQTEWMLEVNEKAIDIVARELPEVMTVEFFQSGHLGGCYRCNSITLYWDEIRRRIGEPEITMRKDRHPQAVAQE</sequence>
<dbReference type="Proteomes" id="UP000769766">
    <property type="component" value="Unassembled WGS sequence"/>
</dbReference>
<reference evidence="1" key="1">
    <citation type="submission" date="2020-07" db="EMBL/GenBank/DDBJ databases">
        <title>Huge and variable diversity of episymbiotic CPR bacteria and DPANN archaea in groundwater ecosystems.</title>
        <authorList>
            <person name="He C.Y."/>
            <person name="Keren R."/>
            <person name="Whittaker M."/>
            <person name="Farag I.F."/>
            <person name="Doudna J."/>
            <person name="Cate J.H.D."/>
            <person name="Banfield J.F."/>
        </authorList>
    </citation>
    <scope>NUCLEOTIDE SEQUENCE</scope>
    <source>
        <strain evidence="1">NC_groundwater_672_Ag_B-0.1um_62_36</strain>
    </source>
</reference>
<comment type="caution">
    <text evidence="1">The sequence shown here is derived from an EMBL/GenBank/DDBJ whole genome shotgun (WGS) entry which is preliminary data.</text>
</comment>
<dbReference type="InterPro" id="IPR013785">
    <property type="entry name" value="Aldolase_TIM"/>
</dbReference>
<dbReference type="Gene3D" id="3.20.20.70">
    <property type="entry name" value="Aldolase class I"/>
    <property type="match status" value="1"/>
</dbReference>
<name>A0A932CQK7_UNCTE</name>
<proteinExistence type="predicted"/>
<dbReference type="NCBIfam" id="NF045502">
    <property type="entry name" value="variant_rSAM"/>
    <property type="match status" value="1"/>
</dbReference>
<dbReference type="EMBL" id="JACPRF010000379">
    <property type="protein sequence ID" value="MBI2877691.1"/>
    <property type="molecule type" value="Genomic_DNA"/>
</dbReference>
<accession>A0A932CQK7</accession>
<gene>
    <name evidence="1" type="ORF">HYY20_12500</name>
</gene>
<evidence type="ECO:0000313" key="2">
    <source>
        <dbReference type="Proteomes" id="UP000769766"/>
    </source>
</evidence>